<accession>I4DLL9</accession>
<dbReference type="EMBL" id="AK402187">
    <property type="protein sequence ID" value="BAM18809.1"/>
    <property type="molecule type" value="mRNA"/>
</dbReference>
<dbReference type="AlphaFoldDB" id="I4DLL9"/>
<organism evidence="1">
    <name type="scientific">Papilio xuthus</name>
    <name type="common">Asian swallowtail butterfly</name>
    <dbReference type="NCBI Taxonomy" id="66420"/>
    <lineage>
        <taxon>Eukaryota</taxon>
        <taxon>Metazoa</taxon>
        <taxon>Ecdysozoa</taxon>
        <taxon>Arthropoda</taxon>
        <taxon>Hexapoda</taxon>
        <taxon>Insecta</taxon>
        <taxon>Pterygota</taxon>
        <taxon>Neoptera</taxon>
        <taxon>Endopterygota</taxon>
        <taxon>Lepidoptera</taxon>
        <taxon>Glossata</taxon>
        <taxon>Ditrysia</taxon>
        <taxon>Papilionoidea</taxon>
        <taxon>Papilionidae</taxon>
        <taxon>Papilioninae</taxon>
        <taxon>Papilio</taxon>
    </lineage>
</organism>
<reference evidence="1" key="1">
    <citation type="journal article" date="2012" name="BMC Biol.">
        <title>Comprehensive microarray-based analysis for stage-specific larval camouflage pattern-associated genes in the swallowtail butterfly, Papilio xuthus.</title>
        <authorList>
            <person name="Futahashi R."/>
            <person name="Shirataki H."/>
            <person name="Narita T."/>
            <person name="Mita K."/>
            <person name="Fujiwara H."/>
        </authorList>
    </citation>
    <scope>NUCLEOTIDE SEQUENCE</scope>
    <source>
        <tissue evidence="1">Epidermis</tissue>
    </source>
</reference>
<name>I4DLL9_PAPXU</name>
<evidence type="ECO:0000313" key="1">
    <source>
        <dbReference type="EMBL" id="BAM18809.1"/>
    </source>
</evidence>
<proteinExistence type="evidence at transcript level"/>
<sequence length="63" mass="7613">MRPNITKRKCVCQLYPFFKYSFCTMRMLLSTVKFLDEAIICENVYRNCLLKENFSYQRVVQTS</sequence>
<protein>
    <submittedName>
        <fullName evidence="1">Uncharacterized protein</fullName>
    </submittedName>
</protein>